<dbReference type="Proteomes" id="UP000702964">
    <property type="component" value="Unassembled WGS sequence"/>
</dbReference>
<gene>
    <name evidence="1" type="ORF">G195_005420</name>
</gene>
<evidence type="ECO:0000313" key="2">
    <source>
        <dbReference type="Proteomes" id="UP000702964"/>
    </source>
</evidence>
<dbReference type="EMBL" id="AOFI03000110">
    <property type="protein sequence ID" value="KAF4321369.1"/>
    <property type="molecule type" value="Genomic_DNA"/>
</dbReference>
<dbReference type="AlphaFoldDB" id="A0A8J4WC80"/>
<reference evidence="1" key="2">
    <citation type="submission" date="2020-02" db="EMBL/GenBank/DDBJ databases">
        <authorList>
            <person name="Studholme D.J."/>
        </authorList>
    </citation>
    <scope>NUCLEOTIDE SEQUENCE</scope>
    <source>
        <strain evidence="1">00238/432</strain>
    </source>
</reference>
<reference evidence="1" key="1">
    <citation type="journal article" date="2015" name="Genom Data">
        <title>Draft genome sequences of Phytophthora kernoviae and Phytophthora ramorum lineage EU2 from Scotland.</title>
        <authorList>
            <person name="Sambles C."/>
            <person name="Schlenzig A."/>
            <person name="O'Neill P."/>
            <person name="Grant M."/>
            <person name="Studholme D.J."/>
        </authorList>
    </citation>
    <scope>NUCLEOTIDE SEQUENCE</scope>
    <source>
        <strain evidence="1">00238/432</strain>
    </source>
</reference>
<proteinExistence type="predicted"/>
<evidence type="ECO:0000313" key="1">
    <source>
        <dbReference type="EMBL" id="KAF4321369.1"/>
    </source>
</evidence>
<sequence length="110" mass="13106">MAQQMDPVDIIWYDITKGFQRIIWAQRIFFVKDKDDMTKELKRERPGEYGDEYEWEIQFAGDKYANYIKSEAMQAKVDKTRLEIEKLKNGDGDTEDDLIEDWVKAVESDE</sequence>
<comment type="caution">
    <text evidence="1">The sequence shown here is derived from an EMBL/GenBank/DDBJ whole genome shotgun (WGS) entry which is preliminary data.</text>
</comment>
<name>A0A8J4WC80_9STRA</name>
<organism evidence="1 2">
    <name type="scientific">Phytophthora kernoviae 00238/432</name>
    <dbReference type="NCBI Taxonomy" id="1284355"/>
    <lineage>
        <taxon>Eukaryota</taxon>
        <taxon>Sar</taxon>
        <taxon>Stramenopiles</taxon>
        <taxon>Oomycota</taxon>
        <taxon>Peronosporomycetes</taxon>
        <taxon>Peronosporales</taxon>
        <taxon>Peronosporaceae</taxon>
        <taxon>Phytophthora</taxon>
    </lineage>
</organism>
<accession>A0A8J4WC80</accession>
<protein>
    <submittedName>
        <fullName evidence="1">Uncharacterized protein</fullName>
    </submittedName>
</protein>